<dbReference type="Gene3D" id="3.30.420.40">
    <property type="match status" value="2"/>
</dbReference>
<evidence type="ECO:0000259" key="1">
    <source>
        <dbReference type="Pfam" id="PF00814"/>
    </source>
</evidence>
<dbReference type="PANTHER" id="PTHR11735:SF11">
    <property type="entry name" value="TRNA THREONYLCARBAMOYLADENOSINE BIOSYNTHESIS PROTEIN TSAB"/>
    <property type="match status" value="1"/>
</dbReference>
<dbReference type="GO" id="GO:0005829">
    <property type="term" value="C:cytosol"/>
    <property type="evidence" value="ECO:0007669"/>
    <property type="project" value="TreeGrafter"/>
</dbReference>
<comment type="caution">
    <text evidence="2">The sequence shown here is derived from an EMBL/GenBank/DDBJ whole genome shotgun (WGS) entry which is preliminary data.</text>
</comment>
<dbReference type="SUPFAM" id="SSF53067">
    <property type="entry name" value="Actin-like ATPase domain"/>
    <property type="match status" value="2"/>
</dbReference>
<dbReference type="EMBL" id="AJYA01000045">
    <property type="protein sequence ID" value="EIM74339.1"/>
    <property type="molecule type" value="Genomic_DNA"/>
</dbReference>
<sequence>MIVAIDTSTPVCSVALHQQGRLLTSVESHLPQVHGKVLVSFIDRVCREAGIHKRELEAVAVANGPGSYTGLRIGLSTAKGLCYALDLPLITLDALAGYRSVFSGVQAGTLMAMMDARRMEAYVRIEQLGATPQLIQESRPQILDAHLLDPYLDRGPVFLVGDAVPKFMEAFPHPQAIPVGVTQSARLLGAAAWEAFGQKAFADLAYAEPNYLKAFLVTASKKNPFQL</sequence>
<reference evidence="2 3" key="1">
    <citation type="submission" date="2012-05" db="EMBL/GenBank/DDBJ databases">
        <title>Genome sequence of Nitritalea halalkaliphila LW7.</title>
        <authorList>
            <person name="Jangir P.K."/>
            <person name="Singh A."/>
            <person name="Shivaji S."/>
            <person name="Sharma R."/>
        </authorList>
    </citation>
    <scope>NUCLEOTIDE SEQUENCE [LARGE SCALE GENOMIC DNA]</scope>
    <source>
        <strain evidence="2 3">LW7</strain>
    </source>
</reference>
<dbReference type="AlphaFoldDB" id="I5BXN7"/>
<dbReference type="InterPro" id="IPR022496">
    <property type="entry name" value="T6A_TsaB"/>
</dbReference>
<dbReference type="RefSeq" id="WP_009056670.1">
    <property type="nucleotide sequence ID" value="NZ_AJYA01000045.1"/>
</dbReference>
<dbReference type="OrthoDB" id="9784166at2"/>
<feature type="domain" description="Gcp-like" evidence="1">
    <location>
        <begin position="34"/>
        <end position="131"/>
    </location>
</feature>
<gene>
    <name evidence="2" type="ORF">A3SI_16265</name>
</gene>
<dbReference type="Pfam" id="PF00814">
    <property type="entry name" value="TsaD"/>
    <property type="match status" value="1"/>
</dbReference>
<dbReference type="Proteomes" id="UP000005551">
    <property type="component" value="Unassembled WGS sequence"/>
</dbReference>
<dbReference type="InterPro" id="IPR043129">
    <property type="entry name" value="ATPase_NBD"/>
</dbReference>
<dbReference type="InterPro" id="IPR000905">
    <property type="entry name" value="Gcp-like_dom"/>
</dbReference>
<dbReference type="PANTHER" id="PTHR11735">
    <property type="entry name" value="TRNA N6-ADENOSINE THREONYLCARBAMOYLTRANSFERASE"/>
    <property type="match status" value="1"/>
</dbReference>
<keyword evidence="3" id="KW-1185">Reference proteome</keyword>
<dbReference type="CDD" id="cd24032">
    <property type="entry name" value="ASKHA_NBD_TsaB"/>
    <property type="match status" value="1"/>
</dbReference>
<proteinExistence type="predicted"/>
<dbReference type="PATRIC" id="fig|1189621.3.peg.3378"/>
<organism evidence="2 3">
    <name type="scientific">Nitritalea halalkaliphila LW7</name>
    <dbReference type="NCBI Taxonomy" id="1189621"/>
    <lineage>
        <taxon>Bacteria</taxon>
        <taxon>Pseudomonadati</taxon>
        <taxon>Bacteroidota</taxon>
        <taxon>Cytophagia</taxon>
        <taxon>Cytophagales</taxon>
        <taxon>Cyclobacteriaceae</taxon>
        <taxon>Nitritalea</taxon>
    </lineage>
</organism>
<dbReference type="STRING" id="1189621.A3SI_16265"/>
<evidence type="ECO:0000313" key="2">
    <source>
        <dbReference type="EMBL" id="EIM74339.1"/>
    </source>
</evidence>
<evidence type="ECO:0000313" key="3">
    <source>
        <dbReference type="Proteomes" id="UP000005551"/>
    </source>
</evidence>
<dbReference type="GO" id="GO:0002949">
    <property type="term" value="P:tRNA threonylcarbamoyladenosine modification"/>
    <property type="evidence" value="ECO:0007669"/>
    <property type="project" value="InterPro"/>
</dbReference>
<protein>
    <recommendedName>
        <fullName evidence="1">Gcp-like domain-containing protein</fullName>
    </recommendedName>
</protein>
<accession>I5BXN7</accession>
<dbReference type="NCBIfam" id="TIGR03725">
    <property type="entry name" value="T6A_YeaZ"/>
    <property type="match status" value="1"/>
</dbReference>
<name>I5BXN7_9BACT</name>